<reference evidence="1" key="1">
    <citation type="submission" date="2015-07" db="EMBL/GenBank/DDBJ databases">
        <title>MeaNS - Measles Nucleotide Surveillance Program.</title>
        <authorList>
            <person name="Tran T."/>
            <person name="Druce J."/>
        </authorList>
    </citation>
    <scope>NUCLEOTIDE SEQUENCE</scope>
    <source>
        <strain evidence="1">UCB-OBI-ISO-001</strain>
        <tissue evidence="1">Gonad</tissue>
    </source>
</reference>
<dbReference type="EMBL" id="KQ430145">
    <property type="protein sequence ID" value="KOF64612.1"/>
    <property type="molecule type" value="Genomic_DNA"/>
</dbReference>
<dbReference type="AlphaFoldDB" id="A0A0L8FJY0"/>
<gene>
    <name evidence="1" type="ORF">OCBIM_22017060mg</name>
</gene>
<organism evidence="1">
    <name type="scientific">Octopus bimaculoides</name>
    <name type="common">California two-spotted octopus</name>
    <dbReference type="NCBI Taxonomy" id="37653"/>
    <lineage>
        <taxon>Eukaryota</taxon>
        <taxon>Metazoa</taxon>
        <taxon>Spiralia</taxon>
        <taxon>Lophotrochozoa</taxon>
        <taxon>Mollusca</taxon>
        <taxon>Cephalopoda</taxon>
        <taxon>Coleoidea</taxon>
        <taxon>Octopodiformes</taxon>
        <taxon>Octopoda</taxon>
        <taxon>Incirrata</taxon>
        <taxon>Octopodidae</taxon>
        <taxon>Octopus</taxon>
    </lineage>
</organism>
<name>A0A0L8FJY0_OCTBM</name>
<protein>
    <submittedName>
        <fullName evidence="1">Uncharacterized protein</fullName>
    </submittedName>
</protein>
<accession>A0A0L8FJY0</accession>
<sequence length="50" mass="6058">MMEQELLCFRRDTCMQFLSMVKDTCSKCRIGEMVHNCYCKTHILYTKLKF</sequence>
<evidence type="ECO:0000313" key="1">
    <source>
        <dbReference type="EMBL" id="KOF64612.1"/>
    </source>
</evidence>
<proteinExistence type="predicted"/>